<name>A0A6P6KSK4_CARAU</name>
<feature type="compositionally biased region" description="Low complexity" evidence="1">
    <location>
        <begin position="91"/>
        <end position="102"/>
    </location>
</feature>
<dbReference type="GeneID" id="113054137"/>
<dbReference type="Proteomes" id="UP000515129">
    <property type="component" value="Chromosome 35"/>
</dbReference>
<feature type="compositionally biased region" description="Basic and acidic residues" evidence="1">
    <location>
        <begin position="359"/>
        <end position="371"/>
    </location>
</feature>
<organism evidence="2 3">
    <name type="scientific">Carassius auratus</name>
    <name type="common">Goldfish</name>
    <dbReference type="NCBI Taxonomy" id="7957"/>
    <lineage>
        <taxon>Eukaryota</taxon>
        <taxon>Metazoa</taxon>
        <taxon>Chordata</taxon>
        <taxon>Craniata</taxon>
        <taxon>Vertebrata</taxon>
        <taxon>Euteleostomi</taxon>
        <taxon>Actinopterygii</taxon>
        <taxon>Neopterygii</taxon>
        <taxon>Teleostei</taxon>
        <taxon>Ostariophysi</taxon>
        <taxon>Cypriniformes</taxon>
        <taxon>Cyprinidae</taxon>
        <taxon>Cyprininae</taxon>
        <taxon>Carassius</taxon>
    </lineage>
</organism>
<feature type="compositionally biased region" description="Low complexity" evidence="1">
    <location>
        <begin position="381"/>
        <end position="395"/>
    </location>
</feature>
<feature type="compositionally biased region" description="Basic and acidic residues" evidence="1">
    <location>
        <begin position="284"/>
        <end position="298"/>
    </location>
</feature>
<keyword evidence="2" id="KW-1185">Reference proteome</keyword>
<feature type="compositionally biased region" description="Polar residues" evidence="1">
    <location>
        <begin position="148"/>
        <end position="163"/>
    </location>
</feature>
<evidence type="ECO:0000256" key="1">
    <source>
        <dbReference type="SAM" id="MobiDB-lite"/>
    </source>
</evidence>
<evidence type="ECO:0000313" key="2">
    <source>
        <dbReference type="Proteomes" id="UP000515129"/>
    </source>
</evidence>
<sequence length="395" mass="44720">MNLYRSFGNLLESWVTKGNQDLYLQPGPGVDGFDSLSRDSVPLSNVKSESEDSGFETVSTTSPCHSHQFSALTSEESQPVFGSTENEVRPSSQSPSMCSSSSSSVDLSSVALKTAHLEVEQVLRRTDSGSWRGPLQQIERGTGGPRYRSNTASFPSSFHSNCSRPRHRLALPRRTHSQPPDSKKAELYRKCLKSDQHGQPGDIQLEQLVESDHCRLDKLSPGLLYLEQVCRMMENIATLQQQNYSLQKEVEILKSQHAEKELRSFHEEEISYPASQSLQILGHEDPSSESTHLKEHMGFRRRSVSDTQAAVGRHRRTRFFRDKPIVDVLVEEPDGKDPLPGNEPKKLSKIQKLKFASFRRQETQQSDRESKSLQPKKKTRMPSFFSRSRSMTTRL</sequence>
<dbReference type="AlphaFoldDB" id="A0A6P6KSK4"/>
<feature type="region of interest" description="Disordered" evidence="1">
    <location>
        <begin position="73"/>
        <end position="102"/>
    </location>
</feature>
<feature type="region of interest" description="Disordered" evidence="1">
    <location>
        <begin position="126"/>
        <end position="165"/>
    </location>
</feature>
<feature type="compositionally biased region" description="Polar residues" evidence="1">
    <location>
        <begin position="73"/>
        <end position="85"/>
    </location>
</feature>
<gene>
    <name evidence="3" type="primary">LOC113054137</name>
</gene>
<accession>A0A6P6KSK4</accession>
<feature type="region of interest" description="Disordered" evidence="1">
    <location>
        <begin position="284"/>
        <end position="316"/>
    </location>
</feature>
<reference evidence="3" key="1">
    <citation type="submission" date="2025-08" db="UniProtKB">
        <authorList>
            <consortium name="RefSeq"/>
        </authorList>
    </citation>
    <scope>IDENTIFICATION</scope>
    <source>
        <strain evidence="3">Wakin</strain>
        <tissue evidence="3">Muscle</tissue>
    </source>
</reference>
<dbReference type="RefSeq" id="XP_026075269.1">
    <property type="nucleotide sequence ID" value="XM_026219484.1"/>
</dbReference>
<proteinExistence type="predicted"/>
<feature type="region of interest" description="Disordered" evidence="1">
    <location>
        <begin position="357"/>
        <end position="395"/>
    </location>
</feature>
<feature type="region of interest" description="Disordered" evidence="1">
    <location>
        <begin position="33"/>
        <end position="60"/>
    </location>
</feature>
<dbReference type="OrthoDB" id="8727472at2759"/>
<protein>
    <submittedName>
        <fullName evidence="3">Uncharacterized protein LOC113054137 isoform X1</fullName>
    </submittedName>
</protein>
<dbReference type="KEGG" id="caua:113054137"/>
<evidence type="ECO:0000313" key="3">
    <source>
        <dbReference type="RefSeq" id="XP_026075269.1"/>
    </source>
</evidence>